<dbReference type="Ensembl" id="ENSCVAT00000002080.1">
    <property type="protein sequence ID" value="ENSCVAP00000025284.1"/>
    <property type="gene ID" value="ENSCVAG00000009932.1"/>
</dbReference>
<reference evidence="1" key="1">
    <citation type="submission" date="2025-08" db="UniProtKB">
        <authorList>
            <consortium name="Ensembl"/>
        </authorList>
    </citation>
    <scope>IDENTIFICATION</scope>
</reference>
<dbReference type="SUPFAM" id="SSF48452">
    <property type="entry name" value="TPR-like"/>
    <property type="match status" value="1"/>
</dbReference>
<dbReference type="PANTHER" id="PTHR44809:SF1">
    <property type="entry name" value="PROTEIN O-MANNOSYL-TRANSFERASE TMTC1"/>
    <property type="match status" value="1"/>
</dbReference>
<evidence type="ECO:0000313" key="1">
    <source>
        <dbReference type="Ensembl" id="ENSCVAP00000025284.1"/>
    </source>
</evidence>
<evidence type="ECO:0000313" key="2">
    <source>
        <dbReference type="Proteomes" id="UP000265020"/>
    </source>
</evidence>
<dbReference type="GO" id="GO:0000030">
    <property type="term" value="F:mannosyltransferase activity"/>
    <property type="evidence" value="ECO:0007669"/>
    <property type="project" value="TreeGrafter"/>
</dbReference>
<dbReference type="InterPro" id="IPR011990">
    <property type="entry name" value="TPR-like_helical_dom_sf"/>
</dbReference>
<name>A0A3Q2E1V7_CYPVA</name>
<keyword evidence="2" id="KW-1185">Reference proteome</keyword>
<reference evidence="1" key="2">
    <citation type="submission" date="2025-09" db="UniProtKB">
        <authorList>
            <consortium name="Ensembl"/>
        </authorList>
    </citation>
    <scope>IDENTIFICATION</scope>
</reference>
<dbReference type="GO" id="GO:0035269">
    <property type="term" value="P:protein O-linked glycosylation via mannose"/>
    <property type="evidence" value="ECO:0007669"/>
    <property type="project" value="TreeGrafter"/>
</dbReference>
<proteinExistence type="predicted"/>
<dbReference type="GeneTree" id="ENSGT00940000175165"/>
<organism evidence="1 2">
    <name type="scientific">Cyprinodon variegatus</name>
    <name type="common">Sheepshead minnow</name>
    <dbReference type="NCBI Taxonomy" id="28743"/>
    <lineage>
        <taxon>Eukaryota</taxon>
        <taxon>Metazoa</taxon>
        <taxon>Chordata</taxon>
        <taxon>Craniata</taxon>
        <taxon>Vertebrata</taxon>
        <taxon>Euteleostomi</taxon>
        <taxon>Actinopterygii</taxon>
        <taxon>Neopterygii</taxon>
        <taxon>Teleostei</taxon>
        <taxon>Neoteleostei</taxon>
        <taxon>Acanthomorphata</taxon>
        <taxon>Ovalentaria</taxon>
        <taxon>Atherinomorphae</taxon>
        <taxon>Cyprinodontiformes</taxon>
        <taxon>Cyprinodontidae</taxon>
        <taxon>Cyprinodon</taxon>
    </lineage>
</organism>
<dbReference type="Proteomes" id="UP000265020">
    <property type="component" value="Unassembled WGS sequence"/>
</dbReference>
<accession>A0A3Q2E1V7</accession>
<dbReference type="InterPro" id="IPR052943">
    <property type="entry name" value="TMTC_O-mannosyl-trnsfr"/>
</dbReference>
<protein>
    <submittedName>
        <fullName evidence="1">Uncharacterized protein</fullName>
    </submittedName>
</protein>
<dbReference type="Gene3D" id="1.25.40.10">
    <property type="entry name" value="Tetratricopeptide repeat domain"/>
    <property type="match status" value="1"/>
</dbReference>
<dbReference type="OMA" id="MGGDNRI"/>
<dbReference type="STRING" id="28743.ENSCVAP00000025284"/>
<dbReference type="AlphaFoldDB" id="A0A3Q2E1V7"/>
<sequence length="54" mass="6059">MNMGGIQHIKGNYAAARMYYQRALRLNPGSGLLKENLAKLDRLEKRLTGGEVKI</sequence>
<dbReference type="PANTHER" id="PTHR44809">
    <property type="match status" value="1"/>
</dbReference>